<evidence type="ECO:0000256" key="1">
    <source>
        <dbReference type="SAM" id="MobiDB-lite"/>
    </source>
</evidence>
<evidence type="ECO:0000313" key="2">
    <source>
        <dbReference type="EMBL" id="KIY47804.1"/>
    </source>
</evidence>
<sequence>MAQPPLDRMQELPPSSQPPAAFISRYNYPPVVLGEATRKPAPTAVRFSATTPPLRVPPRRSMSAESYIPAAEATASAPGPRSHRRTSSVMGQGGITSMDLSSSPAFRQHRRRSSSASHHRTTSIFSLADLPNSSDLFPRAEGEQWESPKTAPDAHGKRRGSLGSAGPGDSMHGSPSLPHGSAGAPRQKQIHKHQSVSIDLGIIDIATRKLVDAAVNRHAKAKGHTSARSADSVLSVKPTSRRQSIPDGASSQFAPAGAVLEDTLRGNRFLGRGPNIIPLHAPTLGPIKFEVGAGESELALFLSEVETYMTSVNQQLQALEVRHRSRLVAWGMRASRV</sequence>
<evidence type="ECO:0000313" key="3">
    <source>
        <dbReference type="Proteomes" id="UP000054144"/>
    </source>
</evidence>
<keyword evidence="3" id="KW-1185">Reference proteome</keyword>
<accession>A0A0D7ABN2</accession>
<proteinExistence type="predicted"/>
<feature type="region of interest" description="Disordered" evidence="1">
    <location>
        <begin position="1"/>
        <end position="21"/>
    </location>
</feature>
<dbReference type="Proteomes" id="UP000054144">
    <property type="component" value="Unassembled WGS sequence"/>
</dbReference>
<dbReference type="AlphaFoldDB" id="A0A0D7ABN2"/>
<dbReference type="EMBL" id="KN881928">
    <property type="protein sequence ID" value="KIY47804.1"/>
    <property type="molecule type" value="Genomic_DNA"/>
</dbReference>
<gene>
    <name evidence="2" type="ORF">FISHEDRAFT_74331</name>
</gene>
<feature type="compositionally biased region" description="Polar residues" evidence="1">
    <location>
        <begin position="237"/>
        <end position="252"/>
    </location>
</feature>
<name>A0A0D7ABN2_9AGAR</name>
<feature type="region of interest" description="Disordered" evidence="1">
    <location>
        <begin position="219"/>
        <end position="252"/>
    </location>
</feature>
<organism evidence="2 3">
    <name type="scientific">Fistulina hepatica ATCC 64428</name>
    <dbReference type="NCBI Taxonomy" id="1128425"/>
    <lineage>
        <taxon>Eukaryota</taxon>
        <taxon>Fungi</taxon>
        <taxon>Dikarya</taxon>
        <taxon>Basidiomycota</taxon>
        <taxon>Agaricomycotina</taxon>
        <taxon>Agaricomycetes</taxon>
        <taxon>Agaricomycetidae</taxon>
        <taxon>Agaricales</taxon>
        <taxon>Fistulinaceae</taxon>
        <taxon>Fistulina</taxon>
    </lineage>
</organism>
<feature type="region of interest" description="Disordered" evidence="1">
    <location>
        <begin position="37"/>
        <end position="193"/>
    </location>
</feature>
<reference evidence="2 3" key="1">
    <citation type="journal article" date="2015" name="Fungal Genet. Biol.">
        <title>Evolution of novel wood decay mechanisms in Agaricales revealed by the genome sequences of Fistulina hepatica and Cylindrobasidium torrendii.</title>
        <authorList>
            <person name="Floudas D."/>
            <person name="Held B.W."/>
            <person name="Riley R."/>
            <person name="Nagy L.G."/>
            <person name="Koehler G."/>
            <person name="Ransdell A.S."/>
            <person name="Younus H."/>
            <person name="Chow J."/>
            <person name="Chiniquy J."/>
            <person name="Lipzen A."/>
            <person name="Tritt A."/>
            <person name="Sun H."/>
            <person name="Haridas S."/>
            <person name="LaButti K."/>
            <person name="Ohm R.A."/>
            <person name="Kues U."/>
            <person name="Blanchette R.A."/>
            <person name="Grigoriev I.V."/>
            <person name="Minto R.E."/>
            <person name="Hibbett D.S."/>
        </authorList>
    </citation>
    <scope>NUCLEOTIDE SEQUENCE [LARGE SCALE GENOMIC DNA]</scope>
    <source>
        <strain evidence="2 3">ATCC 64428</strain>
    </source>
</reference>
<protein>
    <submittedName>
        <fullName evidence="2">Uncharacterized protein</fullName>
    </submittedName>
</protein>
<feature type="compositionally biased region" description="Basic residues" evidence="1">
    <location>
        <begin position="107"/>
        <end position="121"/>
    </location>
</feature>